<dbReference type="PANTHER" id="PTHR23502">
    <property type="entry name" value="MAJOR FACILITATOR SUPERFAMILY"/>
    <property type="match status" value="1"/>
</dbReference>
<evidence type="ECO:0000256" key="7">
    <source>
        <dbReference type="ARBA" id="ARBA00023136"/>
    </source>
</evidence>
<feature type="transmembrane region" description="Helical" evidence="8">
    <location>
        <begin position="245"/>
        <end position="268"/>
    </location>
</feature>
<evidence type="ECO:0000256" key="6">
    <source>
        <dbReference type="ARBA" id="ARBA00022989"/>
    </source>
</evidence>
<keyword evidence="11" id="KW-1185">Reference proteome</keyword>
<dbReference type="InterPro" id="IPR005829">
    <property type="entry name" value="Sugar_transporter_CS"/>
</dbReference>
<dbReference type="PROSITE" id="PS00216">
    <property type="entry name" value="SUGAR_TRANSPORT_1"/>
    <property type="match status" value="1"/>
</dbReference>
<dbReference type="NCBIfam" id="TIGR00710">
    <property type="entry name" value="efflux_Bcr_CflA"/>
    <property type="match status" value="1"/>
</dbReference>
<dbReference type="Gene3D" id="1.20.1720.10">
    <property type="entry name" value="Multidrug resistance protein D"/>
    <property type="match status" value="1"/>
</dbReference>
<feature type="domain" description="Major facilitator superfamily (MFS) profile" evidence="9">
    <location>
        <begin position="5"/>
        <end position="382"/>
    </location>
</feature>
<dbReference type="GO" id="GO:0005886">
    <property type="term" value="C:plasma membrane"/>
    <property type="evidence" value="ECO:0007669"/>
    <property type="project" value="UniProtKB-SubCell"/>
</dbReference>
<dbReference type="InterPro" id="IPR004812">
    <property type="entry name" value="Efflux_drug-R_Bcr/CmlA"/>
</dbReference>
<feature type="transmembrane region" description="Helical" evidence="8">
    <location>
        <begin position="275"/>
        <end position="295"/>
    </location>
</feature>
<sequence>MQNSKTFLLVVLGILAAFGPFVTDMYLPGLPAMTAYFGTTASMVQLGITTAMLGLAFGQIIVGPLSDKYGRRKPLLLSLGVFFFSTIGCIFSWNVEVFIFFRFLQGMAGAGGIVISRSVATDCYSGKELAKAFAMISAVNGLAPIIAPIVGGVLLKFTNWQGIFFALLVLGILLLLLCGRLKESLPREKRITISAFSSFQTFLPLLVKRKFMSYVWVQALILGVIFAYISSSPFILQQHYELSPLMYSFCFAGNAIALIIGTTWASYFRSMRKGVLLGVGGSFLLSILTALTLWFELPILYFEGALFFTLLFSGLVMPTTTTLALDAERQKAGTASAILGAVGFLIGGIVSPLVGLGNILHATAIVMVACSLIALGLMCRNK</sequence>
<evidence type="ECO:0000313" key="10">
    <source>
        <dbReference type="EMBL" id="EHP50678.1"/>
    </source>
</evidence>
<feature type="transmembrane region" description="Helical" evidence="8">
    <location>
        <begin position="99"/>
        <end position="120"/>
    </location>
</feature>
<protein>
    <submittedName>
        <fullName evidence="10">Drug resistance transporter, Bcr/CflA subfamily</fullName>
    </submittedName>
</protein>
<feature type="transmembrane region" description="Helical" evidence="8">
    <location>
        <begin position="332"/>
        <end position="353"/>
    </location>
</feature>
<keyword evidence="5 8" id="KW-0812">Transmembrane</keyword>
<feature type="transmembrane region" description="Helical" evidence="8">
    <location>
        <begin position="160"/>
        <end position="181"/>
    </location>
</feature>
<dbReference type="AlphaFoldDB" id="H1DDN1"/>
<gene>
    <name evidence="10" type="ORF">HMPREF9449_00367</name>
</gene>
<dbReference type="HOGENOM" id="CLU_001265_47_0_10"/>
<dbReference type="eggNOG" id="COG2814">
    <property type="taxonomic scope" value="Bacteria"/>
</dbReference>
<dbReference type="PATRIC" id="fig|742817.3.peg.387"/>
<keyword evidence="3" id="KW-0813">Transport</keyword>
<dbReference type="PANTHER" id="PTHR23502:SF132">
    <property type="entry name" value="POLYAMINE TRANSPORTER 2-RELATED"/>
    <property type="match status" value="1"/>
</dbReference>
<comment type="subcellular location">
    <subcellularLocation>
        <location evidence="1">Cell membrane</location>
        <topology evidence="1">Multi-pass membrane protein</topology>
    </subcellularLocation>
</comment>
<keyword evidence="4" id="KW-1003">Cell membrane</keyword>
<dbReference type="InterPro" id="IPR011701">
    <property type="entry name" value="MFS"/>
</dbReference>
<organism evidence="10 11">
    <name type="scientific">Odoribacter laneus YIT 12061</name>
    <dbReference type="NCBI Taxonomy" id="742817"/>
    <lineage>
        <taxon>Bacteria</taxon>
        <taxon>Pseudomonadati</taxon>
        <taxon>Bacteroidota</taxon>
        <taxon>Bacteroidia</taxon>
        <taxon>Bacteroidales</taxon>
        <taxon>Odoribacteraceae</taxon>
        <taxon>Odoribacter</taxon>
    </lineage>
</organism>
<evidence type="ECO:0000256" key="1">
    <source>
        <dbReference type="ARBA" id="ARBA00004651"/>
    </source>
</evidence>
<comment type="similarity">
    <text evidence="2">Belongs to the major facilitator superfamily. Bcr/CmlA family.</text>
</comment>
<reference evidence="10 11" key="1">
    <citation type="submission" date="2012-01" db="EMBL/GenBank/DDBJ databases">
        <title>The Genome Sequence of Odoribacter laneus YIT 12061.</title>
        <authorList>
            <consortium name="The Broad Institute Genome Sequencing Platform"/>
            <person name="Earl A."/>
            <person name="Ward D."/>
            <person name="Feldgarden M."/>
            <person name="Gevers D."/>
            <person name="Morotomi M."/>
            <person name="Young S.K."/>
            <person name="Zeng Q."/>
            <person name="Gargeya S."/>
            <person name="Fitzgerald M."/>
            <person name="Haas B."/>
            <person name="Abouelleil A."/>
            <person name="Alvarado L."/>
            <person name="Arachchi H.M."/>
            <person name="Berlin A."/>
            <person name="Chapman S.B."/>
            <person name="Gearin G."/>
            <person name="Goldberg J."/>
            <person name="Griggs A."/>
            <person name="Gujja S."/>
            <person name="Hansen M."/>
            <person name="Heiman D."/>
            <person name="Howarth C."/>
            <person name="Larimer J."/>
            <person name="Lui A."/>
            <person name="MacDonald P.J.P."/>
            <person name="McCowen C."/>
            <person name="Montmayeur A."/>
            <person name="Murphy C."/>
            <person name="Neiman D."/>
            <person name="Pearson M."/>
            <person name="Priest M."/>
            <person name="Roberts A."/>
            <person name="Saif S."/>
            <person name="Shea T."/>
            <person name="Sisk P."/>
            <person name="Stolte C."/>
            <person name="Sykes S."/>
            <person name="Wortman J."/>
            <person name="Nusbaum C."/>
            <person name="Birren B."/>
        </authorList>
    </citation>
    <scope>NUCLEOTIDE SEQUENCE [LARGE SCALE GENOMIC DNA]</scope>
    <source>
        <strain evidence="10 11">YIT 12061</strain>
    </source>
</reference>
<keyword evidence="7 8" id="KW-0472">Membrane</keyword>
<dbReference type="Proteomes" id="UP000004892">
    <property type="component" value="Unassembled WGS sequence"/>
</dbReference>
<dbReference type="Pfam" id="PF07690">
    <property type="entry name" value="MFS_1"/>
    <property type="match status" value="1"/>
</dbReference>
<name>H1DDN1_9BACT</name>
<evidence type="ECO:0000256" key="3">
    <source>
        <dbReference type="ARBA" id="ARBA00022448"/>
    </source>
</evidence>
<feature type="transmembrane region" description="Helical" evidence="8">
    <location>
        <begin position="359"/>
        <end position="379"/>
    </location>
</feature>
<keyword evidence="6 8" id="KW-1133">Transmembrane helix</keyword>
<evidence type="ECO:0000259" key="9">
    <source>
        <dbReference type="PROSITE" id="PS50850"/>
    </source>
</evidence>
<comment type="caution">
    <text evidence="10">The sequence shown here is derived from an EMBL/GenBank/DDBJ whole genome shotgun (WGS) entry which is preliminary data.</text>
</comment>
<dbReference type="InterPro" id="IPR036259">
    <property type="entry name" value="MFS_trans_sf"/>
</dbReference>
<feature type="transmembrane region" description="Helical" evidence="8">
    <location>
        <begin position="7"/>
        <end position="23"/>
    </location>
</feature>
<dbReference type="GO" id="GO:1990961">
    <property type="term" value="P:xenobiotic detoxification by transmembrane export across the plasma membrane"/>
    <property type="evidence" value="ECO:0007669"/>
    <property type="project" value="InterPro"/>
</dbReference>
<dbReference type="PROSITE" id="PS50850">
    <property type="entry name" value="MFS"/>
    <property type="match status" value="1"/>
</dbReference>
<dbReference type="EMBL" id="ADMC01000005">
    <property type="protein sequence ID" value="EHP50678.1"/>
    <property type="molecule type" value="Genomic_DNA"/>
</dbReference>
<feature type="transmembrane region" description="Helical" evidence="8">
    <location>
        <begin position="301"/>
        <end position="325"/>
    </location>
</feature>
<evidence type="ECO:0000256" key="2">
    <source>
        <dbReference type="ARBA" id="ARBA00006236"/>
    </source>
</evidence>
<dbReference type="GO" id="GO:0042910">
    <property type="term" value="F:xenobiotic transmembrane transporter activity"/>
    <property type="evidence" value="ECO:0007669"/>
    <property type="project" value="InterPro"/>
</dbReference>
<dbReference type="InterPro" id="IPR020846">
    <property type="entry name" value="MFS_dom"/>
</dbReference>
<proteinExistence type="inferred from homology"/>
<evidence type="ECO:0000256" key="8">
    <source>
        <dbReference type="SAM" id="Phobius"/>
    </source>
</evidence>
<dbReference type="STRING" id="742817.HMPREF9449_00367"/>
<dbReference type="RefSeq" id="WP_009135521.1">
    <property type="nucleotide sequence ID" value="NZ_JH594596.1"/>
</dbReference>
<accession>H1DDN1</accession>
<feature type="transmembrane region" description="Helical" evidence="8">
    <location>
        <begin position="43"/>
        <end position="62"/>
    </location>
</feature>
<evidence type="ECO:0000256" key="5">
    <source>
        <dbReference type="ARBA" id="ARBA00022692"/>
    </source>
</evidence>
<dbReference type="CDD" id="cd17320">
    <property type="entry name" value="MFS_MdfA_MDR_like"/>
    <property type="match status" value="1"/>
</dbReference>
<evidence type="ECO:0000313" key="11">
    <source>
        <dbReference type="Proteomes" id="UP000004892"/>
    </source>
</evidence>
<feature type="transmembrane region" description="Helical" evidence="8">
    <location>
        <begin position="211"/>
        <end position="230"/>
    </location>
</feature>
<evidence type="ECO:0000256" key="4">
    <source>
        <dbReference type="ARBA" id="ARBA00022475"/>
    </source>
</evidence>
<feature type="transmembrane region" description="Helical" evidence="8">
    <location>
        <begin position="74"/>
        <end position="93"/>
    </location>
</feature>
<dbReference type="GeneID" id="98068021"/>
<feature type="transmembrane region" description="Helical" evidence="8">
    <location>
        <begin position="132"/>
        <end position="154"/>
    </location>
</feature>
<dbReference type="SUPFAM" id="SSF103473">
    <property type="entry name" value="MFS general substrate transporter"/>
    <property type="match status" value="1"/>
</dbReference>